<dbReference type="EC" id="2.7.11.1" evidence="2"/>
<dbReference type="InterPro" id="IPR050235">
    <property type="entry name" value="CK1_Ser-Thr_kinase"/>
</dbReference>
<evidence type="ECO:0000259" key="9">
    <source>
        <dbReference type="PROSITE" id="PS50011"/>
    </source>
</evidence>
<dbReference type="InterPro" id="IPR017441">
    <property type="entry name" value="Protein_kinase_ATP_BS"/>
</dbReference>
<reference evidence="10" key="2">
    <citation type="submission" date="2021-01" db="EMBL/GenBank/DDBJ databases">
        <authorList>
            <person name="Corre E."/>
            <person name="Pelletier E."/>
            <person name="Niang G."/>
            <person name="Scheremetjew M."/>
            <person name="Finn R."/>
            <person name="Kale V."/>
            <person name="Holt S."/>
            <person name="Cochrane G."/>
            <person name="Meng A."/>
            <person name="Brown T."/>
            <person name="Cohen L."/>
        </authorList>
    </citation>
    <scope>NUCLEOTIDE SEQUENCE</scope>
    <source>
        <strain evidence="10">CCMP1205</strain>
    </source>
</reference>
<gene>
    <name evidence="11" type="ORF">A3770_06p41890</name>
    <name evidence="10" type="ORF">CPRI1469_LOCUS1377</name>
</gene>
<evidence type="ECO:0000256" key="3">
    <source>
        <dbReference type="ARBA" id="ARBA00022679"/>
    </source>
</evidence>
<dbReference type="Pfam" id="PF00069">
    <property type="entry name" value="Pkinase"/>
    <property type="match status" value="1"/>
</dbReference>
<comment type="similarity">
    <text evidence="1">Belongs to the protein kinase superfamily. CK1 Ser/Thr protein kinase family. Casein kinase I subfamily.</text>
</comment>
<evidence type="ECO:0000256" key="4">
    <source>
        <dbReference type="ARBA" id="ARBA00022741"/>
    </source>
</evidence>
<dbReference type="SMART" id="SM00220">
    <property type="entry name" value="S_TKc"/>
    <property type="match status" value="1"/>
</dbReference>
<evidence type="ECO:0000256" key="8">
    <source>
        <dbReference type="SAM" id="MobiDB-lite"/>
    </source>
</evidence>
<dbReference type="Gene3D" id="1.10.510.10">
    <property type="entry name" value="Transferase(Phosphotransferase) domain 1"/>
    <property type="match status" value="1"/>
</dbReference>
<proteinExistence type="inferred from homology"/>
<keyword evidence="5 11" id="KW-0418">Kinase</keyword>
<feature type="binding site" evidence="7">
    <location>
        <position position="62"/>
    </location>
    <ligand>
        <name>ATP</name>
        <dbReference type="ChEBI" id="CHEBI:30616"/>
    </ligand>
</feature>
<evidence type="ECO:0000256" key="2">
    <source>
        <dbReference type="ARBA" id="ARBA00012513"/>
    </source>
</evidence>
<dbReference type="PROSITE" id="PS00107">
    <property type="entry name" value="PROTEIN_KINASE_ATP"/>
    <property type="match status" value="1"/>
</dbReference>
<name>A0A5B8MN09_9CHLO</name>
<evidence type="ECO:0000313" key="12">
    <source>
        <dbReference type="Proteomes" id="UP000316726"/>
    </source>
</evidence>
<dbReference type="GO" id="GO:0004674">
    <property type="term" value="F:protein serine/threonine kinase activity"/>
    <property type="evidence" value="ECO:0007669"/>
    <property type="project" value="UniProtKB-EC"/>
</dbReference>
<protein>
    <recommendedName>
        <fullName evidence="2">non-specific serine/threonine protein kinase</fullName>
        <ecNumber evidence="2">2.7.11.1</ecNumber>
    </recommendedName>
</protein>
<dbReference type="PANTHER" id="PTHR11909">
    <property type="entry name" value="CASEIN KINASE-RELATED"/>
    <property type="match status" value="1"/>
</dbReference>
<dbReference type="AlphaFoldDB" id="A0A5B8MN09"/>
<dbReference type="PROSITE" id="PS50011">
    <property type="entry name" value="PROTEIN_KINASE_DOM"/>
    <property type="match status" value="1"/>
</dbReference>
<accession>A0A5B8MN09</accession>
<keyword evidence="6 7" id="KW-0067">ATP-binding</keyword>
<evidence type="ECO:0000313" key="11">
    <source>
        <dbReference type="EMBL" id="QDZ21671.1"/>
    </source>
</evidence>
<dbReference type="InterPro" id="IPR008271">
    <property type="entry name" value="Ser/Thr_kinase_AS"/>
</dbReference>
<reference evidence="11 12" key="1">
    <citation type="submission" date="2018-07" db="EMBL/GenBank/DDBJ databases">
        <title>The complete nuclear genome of the prasinophyte Chloropicon primus (CCMP1205).</title>
        <authorList>
            <person name="Pombert J.-F."/>
            <person name="Otis C."/>
            <person name="Turmel M."/>
            <person name="Lemieux C."/>
        </authorList>
    </citation>
    <scope>NUCLEOTIDE SEQUENCE [LARGE SCALE GENOMIC DNA]</scope>
    <source>
        <strain evidence="11 12">CCMP1205</strain>
    </source>
</reference>
<dbReference type="InterPro" id="IPR011009">
    <property type="entry name" value="Kinase-like_dom_sf"/>
</dbReference>
<organism evidence="11 12">
    <name type="scientific">Chloropicon primus</name>
    <dbReference type="NCBI Taxonomy" id="1764295"/>
    <lineage>
        <taxon>Eukaryota</taxon>
        <taxon>Viridiplantae</taxon>
        <taxon>Chlorophyta</taxon>
        <taxon>Chloropicophyceae</taxon>
        <taxon>Chloropicales</taxon>
        <taxon>Chloropicaceae</taxon>
        <taxon>Chloropicon</taxon>
    </lineage>
</organism>
<feature type="region of interest" description="Disordered" evidence="8">
    <location>
        <begin position="367"/>
        <end position="436"/>
    </location>
</feature>
<keyword evidence="3" id="KW-0808">Transferase</keyword>
<dbReference type="EMBL" id="HBHL01002351">
    <property type="protein sequence ID" value="CAD9712536.1"/>
    <property type="molecule type" value="Transcribed_RNA"/>
</dbReference>
<evidence type="ECO:0000256" key="7">
    <source>
        <dbReference type="PROSITE-ProRule" id="PRU10141"/>
    </source>
</evidence>
<dbReference type="STRING" id="1764295.A0A5B8MN09"/>
<dbReference type="InterPro" id="IPR000719">
    <property type="entry name" value="Prot_kinase_dom"/>
</dbReference>
<evidence type="ECO:0000256" key="1">
    <source>
        <dbReference type="ARBA" id="ARBA00005926"/>
    </source>
</evidence>
<dbReference type="Proteomes" id="UP000316726">
    <property type="component" value="Chromosome 6"/>
</dbReference>
<dbReference type="PROSITE" id="PS00108">
    <property type="entry name" value="PROTEIN_KINASE_ST"/>
    <property type="match status" value="1"/>
</dbReference>
<sequence>MASHHRSRYREEQRLREGEHVKQGQWELRINKTLGEGNFAIVYDCVSVRDPLARQGTRFALKFEKFEGGGELKKDEALLSALRETGVVPKIVCQGTHRGNSFIVMTKGGMNLHDFRDKRIKREYICDKALHQVDVKLVYALGYCMLWALKKMHACGYVHRDVKLANFLLDHDEASDTARVSLIDFGLSKLYRREDGTHVEERPPDLSKFRGTTSFASPNAHDFKDLSRRDDLWSLVYILIELYSGTLPWRLGNKAEDRSKVKEETRKLKVKLAASEFYQYFQSADGSDKYCFNFSQNAGVAKGKSRLDIIQLKRLHDMARDLKYDEEPKYDELLNRFKGECGGLLKLDRFGEPTVVNLSAFLLPKHHGHNRREAHQGPSSTSAHGVGLTNHSRGGTSEQAQKRGRDQGGGAAHQKRRRLEEVSPAAKPANDEIEERLRQQPTVFKRRVELMQTCISDCVTEDMFNMFMHSYLKEQIPKRGGKYARNLLVNFLATWCDAMDKL</sequence>
<evidence type="ECO:0000256" key="5">
    <source>
        <dbReference type="ARBA" id="ARBA00022777"/>
    </source>
</evidence>
<keyword evidence="4 7" id="KW-0547">Nucleotide-binding</keyword>
<evidence type="ECO:0000256" key="6">
    <source>
        <dbReference type="ARBA" id="ARBA00022840"/>
    </source>
</evidence>
<dbReference type="EMBL" id="CP031039">
    <property type="protein sequence ID" value="QDZ21671.1"/>
    <property type="molecule type" value="Genomic_DNA"/>
</dbReference>
<dbReference type="OrthoDB" id="5979581at2759"/>
<dbReference type="SUPFAM" id="SSF56112">
    <property type="entry name" value="Protein kinase-like (PK-like)"/>
    <property type="match status" value="1"/>
</dbReference>
<keyword evidence="12" id="KW-1185">Reference proteome</keyword>
<feature type="compositionally biased region" description="Polar residues" evidence="8">
    <location>
        <begin position="377"/>
        <end position="399"/>
    </location>
</feature>
<evidence type="ECO:0000313" key="10">
    <source>
        <dbReference type="EMBL" id="CAD9712536.1"/>
    </source>
</evidence>
<dbReference type="GO" id="GO:0005524">
    <property type="term" value="F:ATP binding"/>
    <property type="evidence" value="ECO:0007669"/>
    <property type="project" value="UniProtKB-UniRule"/>
</dbReference>
<feature type="domain" description="Protein kinase" evidence="9">
    <location>
        <begin position="28"/>
        <end position="319"/>
    </location>
</feature>